<evidence type="ECO:0000313" key="3">
    <source>
        <dbReference type="Proteomes" id="UP000284702"/>
    </source>
</evidence>
<evidence type="ECO:0000313" key="2">
    <source>
        <dbReference type="EMBL" id="RQM24903.1"/>
    </source>
</evidence>
<evidence type="ECO:0000259" key="1">
    <source>
        <dbReference type="Pfam" id="PF00501"/>
    </source>
</evidence>
<dbReference type="InterPro" id="IPR042099">
    <property type="entry name" value="ANL_N_sf"/>
</dbReference>
<feature type="domain" description="AMP-dependent synthetase/ligase" evidence="1">
    <location>
        <begin position="5"/>
        <end position="73"/>
    </location>
</feature>
<dbReference type="SUPFAM" id="SSF56801">
    <property type="entry name" value="Acetyl-CoA synthetase-like"/>
    <property type="match status" value="1"/>
</dbReference>
<proteinExistence type="predicted"/>
<protein>
    <recommendedName>
        <fullName evidence="1">AMP-dependent synthetase/ligase domain-containing protein</fullName>
    </recommendedName>
</protein>
<name>A0A3R7YA22_APHAT</name>
<sequence length="75" mass="8228">FTDVNVAVDDIAFFQYSSGSTSEPKAVMISHGNIHAQLKTWASIEETDTLISWLPSYHDMGLVGFILTPCAFGTF</sequence>
<dbReference type="Pfam" id="PF00501">
    <property type="entry name" value="AMP-binding"/>
    <property type="match status" value="1"/>
</dbReference>
<accession>A0A3R7YA22</accession>
<comment type="caution">
    <text evidence="2">The sequence shown here is derived from an EMBL/GenBank/DDBJ whole genome shotgun (WGS) entry which is preliminary data.</text>
</comment>
<dbReference type="AlphaFoldDB" id="A0A3R7YA22"/>
<dbReference type="PANTHER" id="PTHR22754">
    <property type="entry name" value="DISCO-INTERACTING PROTEIN 2 DIP2 -RELATED"/>
    <property type="match status" value="1"/>
</dbReference>
<dbReference type="InterPro" id="IPR000873">
    <property type="entry name" value="AMP-dep_synth/lig_dom"/>
</dbReference>
<keyword evidence="3" id="KW-1185">Reference proteome</keyword>
<dbReference type="Proteomes" id="UP000284702">
    <property type="component" value="Unassembled WGS sequence"/>
</dbReference>
<dbReference type="InterPro" id="IPR020845">
    <property type="entry name" value="AMP-binding_CS"/>
</dbReference>
<gene>
    <name evidence="2" type="ORF">B5M09_008973</name>
</gene>
<dbReference type="PANTHER" id="PTHR22754:SF32">
    <property type="entry name" value="DISCO-INTERACTING PROTEIN 2"/>
    <property type="match status" value="1"/>
</dbReference>
<feature type="non-terminal residue" evidence="2">
    <location>
        <position position="1"/>
    </location>
</feature>
<dbReference type="EMBL" id="MZMZ02002642">
    <property type="protein sequence ID" value="RQM24903.1"/>
    <property type="molecule type" value="Genomic_DNA"/>
</dbReference>
<organism evidence="2 3">
    <name type="scientific">Aphanomyces astaci</name>
    <name type="common">Crayfish plague agent</name>
    <dbReference type="NCBI Taxonomy" id="112090"/>
    <lineage>
        <taxon>Eukaryota</taxon>
        <taxon>Sar</taxon>
        <taxon>Stramenopiles</taxon>
        <taxon>Oomycota</taxon>
        <taxon>Saprolegniomycetes</taxon>
        <taxon>Saprolegniales</taxon>
        <taxon>Verrucalvaceae</taxon>
        <taxon>Aphanomyces</taxon>
    </lineage>
</organism>
<dbReference type="PROSITE" id="PS00455">
    <property type="entry name" value="AMP_BINDING"/>
    <property type="match status" value="1"/>
</dbReference>
<dbReference type="Gene3D" id="3.40.50.12780">
    <property type="entry name" value="N-terminal domain of ligase-like"/>
    <property type="match status" value="1"/>
</dbReference>
<reference evidence="2" key="1">
    <citation type="submission" date="2018-07" db="EMBL/GenBank/DDBJ databases">
        <title>Annotation of Aphanomyces astaci genome assembly.</title>
        <authorList>
            <person name="Studholme D.J."/>
        </authorList>
    </citation>
    <scope>NUCLEOTIDE SEQUENCE [LARGE SCALE GENOMIC DNA]</scope>
    <source>
        <strain evidence="2">Pc</strain>
    </source>
</reference>